<dbReference type="SFLD" id="SFLDS00005">
    <property type="entry name" value="Isoprenoid_Synthase_Type_I"/>
    <property type="match status" value="1"/>
</dbReference>
<protein>
    <recommendedName>
        <fullName evidence="2">Terpene synthase</fullName>
        <ecNumber evidence="2">4.2.3.-</ecNumber>
    </recommendedName>
</protein>
<dbReference type="Pfam" id="PF19086">
    <property type="entry name" value="Terpene_syn_C_2"/>
    <property type="match status" value="1"/>
</dbReference>
<dbReference type="Gene3D" id="1.10.600.10">
    <property type="entry name" value="Farnesyl Diphosphate Synthase"/>
    <property type="match status" value="1"/>
</dbReference>
<evidence type="ECO:0000256" key="2">
    <source>
        <dbReference type="RuleBase" id="RU366034"/>
    </source>
</evidence>
<dbReference type="EMBL" id="NGFN01000736">
    <property type="protein sequence ID" value="OUC77352.1"/>
    <property type="molecule type" value="Genomic_DNA"/>
</dbReference>
<gene>
    <name evidence="3" type="ORF">CA983_43830</name>
</gene>
<keyword evidence="2" id="KW-0460">Magnesium</keyword>
<keyword evidence="4" id="KW-1185">Reference proteome</keyword>
<comment type="cofactor">
    <cofactor evidence="2">
        <name>Mg(2+)</name>
        <dbReference type="ChEBI" id="CHEBI:18420"/>
    </cofactor>
</comment>
<comment type="caution">
    <text evidence="3">The sequence shown here is derived from an EMBL/GenBank/DDBJ whole genome shotgun (WGS) entry which is preliminary data.</text>
</comment>
<dbReference type="AlphaFoldDB" id="A0A243Q758"/>
<dbReference type="RefSeq" id="WP_086606140.1">
    <property type="nucleotide sequence ID" value="NZ_NGFN01000736.1"/>
</dbReference>
<dbReference type="PANTHER" id="PTHR35201">
    <property type="entry name" value="TERPENE SYNTHASE"/>
    <property type="match status" value="1"/>
</dbReference>
<dbReference type="InterPro" id="IPR008949">
    <property type="entry name" value="Isoprenoid_synthase_dom_sf"/>
</dbReference>
<keyword evidence="1 2" id="KW-0456">Lyase</keyword>
<dbReference type="SUPFAM" id="SSF48576">
    <property type="entry name" value="Terpenoid synthases"/>
    <property type="match status" value="1"/>
</dbReference>
<organism evidence="3 4">
    <name type="scientific">Streptomyces swartbergensis</name>
    <dbReference type="NCBI Taxonomy" id="487165"/>
    <lineage>
        <taxon>Bacteria</taxon>
        <taxon>Bacillati</taxon>
        <taxon>Actinomycetota</taxon>
        <taxon>Actinomycetes</taxon>
        <taxon>Kitasatosporales</taxon>
        <taxon>Streptomycetaceae</taxon>
        <taxon>Streptomyces</taxon>
    </lineage>
</organism>
<dbReference type="Proteomes" id="UP000195105">
    <property type="component" value="Unassembled WGS sequence"/>
</dbReference>
<evidence type="ECO:0000256" key="1">
    <source>
        <dbReference type="ARBA" id="ARBA00023239"/>
    </source>
</evidence>
<dbReference type="GO" id="GO:0046872">
    <property type="term" value="F:metal ion binding"/>
    <property type="evidence" value="ECO:0007669"/>
    <property type="project" value="UniProtKB-KW"/>
</dbReference>
<dbReference type="GO" id="GO:0010333">
    <property type="term" value="F:terpene synthase activity"/>
    <property type="evidence" value="ECO:0007669"/>
    <property type="project" value="InterPro"/>
</dbReference>
<dbReference type="PANTHER" id="PTHR35201:SF4">
    <property type="entry name" value="BETA-PINACENE SYNTHASE-RELATED"/>
    <property type="match status" value="1"/>
</dbReference>
<keyword evidence="2" id="KW-0479">Metal-binding</keyword>
<evidence type="ECO:0000313" key="3">
    <source>
        <dbReference type="EMBL" id="OUC77352.1"/>
    </source>
</evidence>
<feature type="non-terminal residue" evidence="3">
    <location>
        <position position="348"/>
    </location>
</feature>
<dbReference type="InterPro" id="IPR034686">
    <property type="entry name" value="Terpene_cyclase-like_2"/>
</dbReference>
<evidence type="ECO:0000313" key="4">
    <source>
        <dbReference type="Proteomes" id="UP000195105"/>
    </source>
</evidence>
<proteinExistence type="inferred from homology"/>
<sequence length="348" mass="39102">MSSLPAPGLQPDDAVEPGLYPTFRLPSLPRFQPALRRPGIDDLEHSCHAWLDDTLRVAHVDSPHAFEEFLHQRTTLWNLLAYPTTDTERTKTICHWIDVLFSIDDLFVHAPRPRLERLGLHQLDAVLGDDRPTPRTPYPRALAVLAQRIRAGMPAGLWNRFAHEMKGFFAACRTERGWLEAGTAVDLAAYETSRIKSVGECCFPLLEYGLGIDLTDHFAAIPELGRLNRLVARHWVGVNDIFSYRKELYSGDTINEITLALATNGGNLQAAVDHIADTIQRTEDEFCAISKHLLETAPGQDVAVSQYIKALRWMIAGNLEWSYITPRYNGHDHTWNGDTAATVILTPH</sequence>
<comment type="similarity">
    <text evidence="2">Belongs to the terpene synthase family.</text>
</comment>
<reference evidence="3 4" key="1">
    <citation type="submission" date="2017-05" db="EMBL/GenBank/DDBJ databases">
        <title>Biotechnological potential of actinobacteria isolated from South African environments.</title>
        <authorList>
            <person name="Le Roes-Hill M."/>
            <person name="Prins A."/>
            <person name="Durrell K.A."/>
        </authorList>
    </citation>
    <scope>NUCLEOTIDE SEQUENCE [LARGE SCALE GENOMIC DNA]</scope>
    <source>
        <strain evidence="3 4">HMC13</strain>
    </source>
</reference>
<accession>A0A243Q758</accession>
<name>A0A243Q758_9ACTN</name>
<dbReference type="SFLD" id="SFLDG01020">
    <property type="entry name" value="Terpene_Cyclase_Like_2"/>
    <property type="match status" value="1"/>
</dbReference>
<dbReference type="EC" id="4.2.3.-" evidence="2"/>